<keyword evidence="1" id="KW-0863">Zinc-finger</keyword>
<keyword evidence="1" id="KW-0862">Zinc</keyword>
<evidence type="ECO:0000313" key="5">
    <source>
        <dbReference type="Proteomes" id="UP000011115"/>
    </source>
</evidence>
<reference evidence="4" key="2">
    <citation type="submission" date="2015-06" db="UniProtKB">
        <authorList>
            <consortium name="EnsemblPlants"/>
        </authorList>
    </citation>
    <scope>IDENTIFICATION</scope>
    <source>
        <strain evidence="4">DM1-3 516 R44</strain>
    </source>
</reference>
<dbReference type="GO" id="GO:0003676">
    <property type="term" value="F:nucleic acid binding"/>
    <property type="evidence" value="ECO:0007669"/>
    <property type="project" value="InterPro"/>
</dbReference>
<name>M1DSB0_SOLTU</name>
<dbReference type="InParanoid" id="M1DSB0"/>
<feature type="domain" description="CCHC-type" evidence="3">
    <location>
        <begin position="104"/>
        <end position="118"/>
    </location>
</feature>
<dbReference type="Gramene" id="PGSC0003DMT400093604">
    <property type="protein sequence ID" value="PGSC0003DMT400093604"/>
    <property type="gene ID" value="PGSC0003DMG400043175"/>
</dbReference>
<dbReference type="EnsemblPlants" id="PGSC0003DMT400093604">
    <property type="protein sequence ID" value="PGSC0003DMT400093604"/>
    <property type="gene ID" value="PGSC0003DMG400043175"/>
</dbReference>
<evidence type="ECO:0000256" key="1">
    <source>
        <dbReference type="PROSITE-ProRule" id="PRU00047"/>
    </source>
</evidence>
<dbReference type="eggNOG" id="ENOG502R8I7">
    <property type="taxonomic scope" value="Eukaryota"/>
</dbReference>
<dbReference type="AlphaFoldDB" id="M1DSB0"/>
<dbReference type="InterPro" id="IPR001878">
    <property type="entry name" value="Znf_CCHC"/>
</dbReference>
<dbReference type="OMA" id="FKEECHT"/>
<accession>M1DSB0</accession>
<evidence type="ECO:0000313" key="4">
    <source>
        <dbReference type="EnsemblPlants" id="PGSC0003DMT400093604"/>
    </source>
</evidence>
<protein>
    <recommendedName>
        <fullName evidence="3">CCHC-type domain-containing protein</fullName>
    </recommendedName>
</protein>
<proteinExistence type="predicted"/>
<feature type="region of interest" description="Disordered" evidence="2">
    <location>
        <begin position="1"/>
        <end position="29"/>
    </location>
</feature>
<reference evidence="5" key="1">
    <citation type="journal article" date="2011" name="Nature">
        <title>Genome sequence and analysis of the tuber crop potato.</title>
        <authorList>
            <consortium name="The Potato Genome Sequencing Consortium"/>
        </authorList>
    </citation>
    <scope>NUCLEOTIDE SEQUENCE [LARGE SCALE GENOMIC DNA]</scope>
    <source>
        <strain evidence="5">cv. DM1-3 516 R44</strain>
    </source>
</reference>
<dbReference type="PROSITE" id="PS50158">
    <property type="entry name" value="ZF_CCHC"/>
    <property type="match status" value="1"/>
</dbReference>
<keyword evidence="1" id="KW-0479">Metal-binding</keyword>
<sequence length="189" mass="21063">MNTRGRPARRVGEENVNEGLPPQGPQDNQVSVEVPDMTNEEIRSAFLTLARAMKAQETRDVGPRVNVNEGTITSKLRDFVRMNPLVFLGSKRHYGKCLADTNGCYGCGKNYHKVKDCPTLTARVREVKQASLSGPNLDGPKRNRFYALQASKDKEANPDEGTGAVLTFLYCIKLIDVELMLPPMEYALY</sequence>
<dbReference type="PaxDb" id="4113-PGSC0003DMT400093604"/>
<dbReference type="Proteomes" id="UP000011115">
    <property type="component" value="Unassembled WGS sequence"/>
</dbReference>
<organism evidence="4 5">
    <name type="scientific">Solanum tuberosum</name>
    <name type="common">Potato</name>
    <dbReference type="NCBI Taxonomy" id="4113"/>
    <lineage>
        <taxon>Eukaryota</taxon>
        <taxon>Viridiplantae</taxon>
        <taxon>Streptophyta</taxon>
        <taxon>Embryophyta</taxon>
        <taxon>Tracheophyta</taxon>
        <taxon>Spermatophyta</taxon>
        <taxon>Magnoliopsida</taxon>
        <taxon>eudicotyledons</taxon>
        <taxon>Gunneridae</taxon>
        <taxon>Pentapetalae</taxon>
        <taxon>asterids</taxon>
        <taxon>lamiids</taxon>
        <taxon>Solanales</taxon>
        <taxon>Solanaceae</taxon>
        <taxon>Solanoideae</taxon>
        <taxon>Solaneae</taxon>
        <taxon>Solanum</taxon>
    </lineage>
</organism>
<dbReference type="HOGENOM" id="CLU_1671940_0_0_1"/>
<dbReference type="GO" id="GO:0008270">
    <property type="term" value="F:zinc ion binding"/>
    <property type="evidence" value="ECO:0007669"/>
    <property type="project" value="UniProtKB-KW"/>
</dbReference>
<keyword evidence="5" id="KW-1185">Reference proteome</keyword>
<evidence type="ECO:0000259" key="3">
    <source>
        <dbReference type="PROSITE" id="PS50158"/>
    </source>
</evidence>
<evidence type="ECO:0000256" key="2">
    <source>
        <dbReference type="SAM" id="MobiDB-lite"/>
    </source>
</evidence>